<proteinExistence type="predicted"/>
<feature type="transmembrane region" description="Helical" evidence="2">
    <location>
        <begin position="182"/>
        <end position="198"/>
    </location>
</feature>
<comment type="caution">
    <text evidence="3">The sequence shown here is derived from an EMBL/GenBank/DDBJ whole genome shotgun (WGS) entry which is preliminary data.</text>
</comment>
<accession>A0A1F7V9H6</accession>
<dbReference type="EMBL" id="MGEQ01000003">
    <property type="protein sequence ID" value="OGL87101.1"/>
    <property type="molecule type" value="Genomic_DNA"/>
</dbReference>
<keyword evidence="2" id="KW-0812">Transmembrane</keyword>
<evidence type="ECO:0000313" key="4">
    <source>
        <dbReference type="Proteomes" id="UP000176593"/>
    </source>
</evidence>
<evidence type="ECO:0000313" key="3">
    <source>
        <dbReference type="EMBL" id="OGL87101.1"/>
    </source>
</evidence>
<keyword evidence="1" id="KW-0175">Coiled coil</keyword>
<protein>
    <submittedName>
        <fullName evidence="3">Uncharacterized protein</fullName>
    </submittedName>
</protein>
<feature type="transmembrane region" description="Helical" evidence="2">
    <location>
        <begin position="158"/>
        <end position="176"/>
    </location>
</feature>
<dbReference type="Proteomes" id="UP000176593">
    <property type="component" value="Unassembled WGS sequence"/>
</dbReference>
<feature type="transmembrane region" description="Helical" evidence="2">
    <location>
        <begin position="253"/>
        <end position="275"/>
    </location>
</feature>
<keyword evidence="2" id="KW-1133">Transmembrane helix</keyword>
<evidence type="ECO:0000256" key="2">
    <source>
        <dbReference type="SAM" id="Phobius"/>
    </source>
</evidence>
<reference evidence="3 4" key="1">
    <citation type="journal article" date="2016" name="Nat. Commun.">
        <title>Thousands of microbial genomes shed light on interconnected biogeochemical processes in an aquifer system.</title>
        <authorList>
            <person name="Anantharaman K."/>
            <person name="Brown C.T."/>
            <person name="Hug L.A."/>
            <person name="Sharon I."/>
            <person name="Castelle C.J."/>
            <person name="Probst A.J."/>
            <person name="Thomas B.C."/>
            <person name="Singh A."/>
            <person name="Wilkins M.J."/>
            <person name="Karaoz U."/>
            <person name="Brodie E.L."/>
            <person name="Williams K.H."/>
            <person name="Hubbard S.S."/>
            <person name="Banfield J.F."/>
        </authorList>
    </citation>
    <scope>NUCLEOTIDE SEQUENCE [LARGE SCALE GENOMIC DNA]</scope>
</reference>
<gene>
    <name evidence="3" type="ORF">A3I41_04135</name>
</gene>
<name>A0A1F7V9H6_9BACT</name>
<dbReference type="AlphaFoldDB" id="A0A1F7V9H6"/>
<organism evidence="3 4">
    <name type="scientific">Candidatus Uhrbacteria bacterium RIFCSPLOWO2_02_FULL_48_18</name>
    <dbReference type="NCBI Taxonomy" id="1802408"/>
    <lineage>
        <taxon>Bacteria</taxon>
        <taxon>Candidatus Uhriibacteriota</taxon>
    </lineage>
</organism>
<feature type="coiled-coil region" evidence="1">
    <location>
        <begin position="62"/>
        <end position="89"/>
    </location>
</feature>
<sequence length="276" mass="32160">MEQDNKKEEEKMADFLHSYSYGIQWEEEFYPKLAQVLWGDTRPIFADTDEMEWKIMTKIADEQRKESERQLLAEKKERLENEYQEKLLEKFIDQTFVGTTAAEKKFIKTKISELKAETSPYYLRDEIEDFLSGGLAEIRKQMSFTNGPWEKAGKVWKYTWAVIMGFIEIFVLLAIINTADTKAASLIILGLSMIYLQVKGMGYRMAFLYPRVLGGLNEEFVQIRKLLKDKNIASRDELSKLAKTIKVQEAKSYIDIAFLFLMNVIVLWNLVLVVLG</sequence>
<evidence type="ECO:0000256" key="1">
    <source>
        <dbReference type="SAM" id="Coils"/>
    </source>
</evidence>
<keyword evidence="2" id="KW-0472">Membrane</keyword>